<feature type="domain" description="Integrase catalytic" evidence="2">
    <location>
        <begin position="1"/>
        <end position="78"/>
    </location>
</feature>
<sequence length="197" mass="22446">MRENCVRHFPASKTHPSSVGLSERYVQILMTALRATMQDKPNMIDQWDLFMPSVIYSMNTRLLRLHSYTPSELLFGFNPRGGGLSGTITLQDYLVTAVLAAILQENPSILEAPDTIPSIEYNSPLARLDEQRALALDKLSSDADYRARTEGQWESLQNGDLVLLRHFEVDRHKGQKFDARWEGPYRLTDLAWHKQSG</sequence>
<evidence type="ECO:0000313" key="3">
    <source>
        <dbReference type="EMBL" id="PUU74850.1"/>
    </source>
</evidence>
<dbReference type="GO" id="GO:0003723">
    <property type="term" value="F:RNA binding"/>
    <property type="evidence" value="ECO:0007669"/>
    <property type="project" value="UniProtKB-KW"/>
</dbReference>
<dbReference type="GO" id="GO:0005634">
    <property type="term" value="C:nucleus"/>
    <property type="evidence" value="ECO:0007669"/>
    <property type="project" value="UniProtKB-ARBA"/>
</dbReference>
<dbReference type="AlphaFoldDB" id="A0A2T6ZH78"/>
<gene>
    <name evidence="3" type="ORF">B9Z19DRAFT_1132437</name>
</gene>
<name>A0A2T6ZH78_TUBBO</name>
<dbReference type="Proteomes" id="UP000244722">
    <property type="component" value="Unassembled WGS sequence"/>
</dbReference>
<accession>A0A2T6ZH78</accession>
<dbReference type="InterPro" id="IPR012337">
    <property type="entry name" value="RNaseH-like_sf"/>
</dbReference>
<evidence type="ECO:0000259" key="2">
    <source>
        <dbReference type="PROSITE" id="PS50994"/>
    </source>
</evidence>
<dbReference type="InterPro" id="IPR036397">
    <property type="entry name" value="RNaseH_sf"/>
</dbReference>
<comment type="caution">
    <text evidence="3">The sequence shown here is derived from an EMBL/GenBank/DDBJ whole genome shotgun (WGS) entry which is preliminary data.</text>
</comment>
<evidence type="ECO:0000256" key="1">
    <source>
        <dbReference type="ARBA" id="ARBA00022884"/>
    </source>
</evidence>
<dbReference type="EMBL" id="NESQ01000268">
    <property type="protein sequence ID" value="PUU74850.1"/>
    <property type="molecule type" value="Genomic_DNA"/>
</dbReference>
<evidence type="ECO:0000313" key="4">
    <source>
        <dbReference type="Proteomes" id="UP000244722"/>
    </source>
</evidence>
<proteinExistence type="predicted"/>
<dbReference type="OrthoDB" id="5426892at2759"/>
<reference evidence="3 4" key="1">
    <citation type="submission" date="2017-04" db="EMBL/GenBank/DDBJ databases">
        <title>Draft genome sequence of Tuber borchii Vittad., a whitish edible truffle.</title>
        <authorList>
            <consortium name="DOE Joint Genome Institute"/>
            <person name="Murat C."/>
            <person name="Kuo A."/>
            <person name="Barry K.W."/>
            <person name="Clum A."/>
            <person name="Dockter R.B."/>
            <person name="Fauchery L."/>
            <person name="Iotti M."/>
            <person name="Kohler A."/>
            <person name="Labutti K."/>
            <person name="Lindquist E.A."/>
            <person name="Lipzen A."/>
            <person name="Ohm R.A."/>
            <person name="Wang M."/>
            <person name="Grigoriev I.V."/>
            <person name="Zambonelli A."/>
            <person name="Martin F.M."/>
        </authorList>
    </citation>
    <scope>NUCLEOTIDE SEQUENCE [LARGE SCALE GENOMIC DNA]</scope>
    <source>
        <strain evidence="3 4">Tbo3840</strain>
    </source>
</reference>
<protein>
    <recommendedName>
        <fullName evidence="2">Integrase catalytic domain-containing protein</fullName>
    </recommendedName>
</protein>
<dbReference type="GO" id="GO:0015074">
    <property type="term" value="P:DNA integration"/>
    <property type="evidence" value="ECO:0007669"/>
    <property type="project" value="InterPro"/>
</dbReference>
<dbReference type="STRING" id="42251.A0A2T6ZH78"/>
<dbReference type="InterPro" id="IPR001584">
    <property type="entry name" value="Integrase_cat-core"/>
</dbReference>
<keyword evidence="4" id="KW-1185">Reference proteome</keyword>
<organism evidence="3 4">
    <name type="scientific">Tuber borchii</name>
    <name type="common">White truffle</name>
    <dbReference type="NCBI Taxonomy" id="42251"/>
    <lineage>
        <taxon>Eukaryota</taxon>
        <taxon>Fungi</taxon>
        <taxon>Dikarya</taxon>
        <taxon>Ascomycota</taxon>
        <taxon>Pezizomycotina</taxon>
        <taxon>Pezizomycetes</taxon>
        <taxon>Pezizales</taxon>
        <taxon>Tuberaceae</taxon>
        <taxon>Tuber</taxon>
    </lineage>
</organism>
<dbReference type="SUPFAM" id="SSF53098">
    <property type="entry name" value="Ribonuclease H-like"/>
    <property type="match status" value="1"/>
</dbReference>
<dbReference type="Gene3D" id="3.30.420.10">
    <property type="entry name" value="Ribonuclease H-like superfamily/Ribonuclease H"/>
    <property type="match status" value="1"/>
</dbReference>
<dbReference type="PROSITE" id="PS50994">
    <property type="entry name" value="INTEGRASE"/>
    <property type="match status" value="1"/>
</dbReference>
<keyword evidence="1" id="KW-0694">RNA-binding</keyword>